<evidence type="ECO:0000256" key="3">
    <source>
        <dbReference type="ARBA" id="ARBA00022989"/>
    </source>
</evidence>
<dbReference type="SMART" id="SM00283">
    <property type="entry name" value="MA"/>
    <property type="match status" value="1"/>
</dbReference>
<dbReference type="EMBL" id="CP043311">
    <property type="protein sequence ID" value="QEY62880.1"/>
    <property type="molecule type" value="Genomic_DNA"/>
</dbReference>
<dbReference type="GO" id="GO:0004888">
    <property type="term" value="F:transmembrane signaling receptor activity"/>
    <property type="evidence" value="ECO:0007669"/>
    <property type="project" value="InterPro"/>
</dbReference>
<evidence type="ECO:0000256" key="5">
    <source>
        <dbReference type="ARBA" id="ARBA00023224"/>
    </source>
</evidence>
<dbReference type="PROSITE" id="PS50111">
    <property type="entry name" value="CHEMOTAXIS_TRANSDUC_2"/>
    <property type="match status" value="1"/>
</dbReference>
<protein>
    <submittedName>
        <fullName evidence="9">Chemotaxis protein</fullName>
    </submittedName>
</protein>
<dbReference type="RefSeq" id="WP_151133536.1">
    <property type="nucleotide sequence ID" value="NZ_CP043311.1"/>
</dbReference>
<evidence type="ECO:0000313" key="10">
    <source>
        <dbReference type="Proteomes" id="UP000327179"/>
    </source>
</evidence>
<dbReference type="SUPFAM" id="SSF58104">
    <property type="entry name" value="Methyl-accepting chemotaxis protein (MCP) signaling domain"/>
    <property type="match status" value="1"/>
</dbReference>
<proteinExistence type="inferred from homology"/>
<dbReference type="PANTHER" id="PTHR32089:SF112">
    <property type="entry name" value="LYSOZYME-LIKE PROTEIN-RELATED"/>
    <property type="match status" value="1"/>
</dbReference>
<evidence type="ECO:0000256" key="7">
    <source>
        <dbReference type="PROSITE-ProRule" id="PRU00284"/>
    </source>
</evidence>
<dbReference type="AlphaFoldDB" id="A0A5J6QJZ2"/>
<dbReference type="PRINTS" id="PR00260">
    <property type="entry name" value="CHEMTRNSDUCR"/>
</dbReference>
<keyword evidence="3" id="KW-1133">Transmembrane helix</keyword>
<reference evidence="9 10" key="1">
    <citation type="submission" date="2019-08" db="EMBL/GenBank/DDBJ databases">
        <title>Whole-genome Sequencing of e-waste polymer degrading bacterium Pseudomonas sp. strain PE08.</title>
        <authorList>
            <person name="Kirdat K."/>
            <person name="Debbarma P."/>
            <person name="Narawade N."/>
            <person name="Suyal D."/>
            <person name="Thorat V."/>
            <person name="Shouche Y."/>
            <person name="Goel R."/>
            <person name="Yadav A."/>
        </authorList>
    </citation>
    <scope>NUCLEOTIDE SEQUENCE [LARGE SCALE GENOMIC DNA]</scope>
    <source>
        <strain evidence="9 10">PE08</strain>
    </source>
</reference>
<evidence type="ECO:0000256" key="2">
    <source>
        <dbReference type="ARBA" id="ARBA00022692"/>
    </source>
</evidence>
<accession>A0A5J6QJZ2</accession>
<dbReference type="GO" id="GO:0016020">
    <property type="term" value="C:membrane"/>
    <property type="evidence" value="ECO:0007669"/>
    <property type="project" value="UniProtKB-SubCell"/>
</dbReference>
<evidence type="ECO:0000256" key="1">
    <source>
        <dbReference type="ARBA" id="ARBA00004370"/>
    </source>
</evidence>
<evidence type="ECO:0000259" key="8">
    <source>
        <dbReference type="PROSITE" id="PS50111"/>
    </source>
</evidence>
<evidence type="ECO:0000256" key="6">
    <source>
        <dbReference type="ARBA" id="ARBA00029447"/>
    </source>
</evidence>
<dbReference type="InterPro" id="IPR004090">
    <property type="entry name" value="Chemotax_Me-accpt_rcpt"/>
</dbReference>
<dbReference type="KEGG" id="plal:FXN65_12640"/>
<keyword evidence="5 7" id="KW-0807">Transducer</keyword>
<comment type="subcellular location">
    <subcellularLocation>
        <location evidence="1">Membrane</location>
    </subcellularLocation>
</comment>
<evidence type="ECO:0000256" key="4">
    <source>
        <dbReference type="ARBA" id="ARBA00023136"/>
    </source>
</evidence>
<dbReference type="Gene3D" id="1.10.287.950">
    <property type="entry name" value="Methyl-accepting chemotaxis protein"/>
    <property type="match status" value="1"/>
</dbReference>
<dbReference type="GO" id="GO:0007165">
    <property type="term" value="P:signal transduction"/>
    <property type="evidence" value="ECO:0007669"/>
    <property type="project" value="UniProtKB-KW"/>
</dbReference>
<feature type="domain" description="Methyl-accepting transducer" evidence="8">
    <location>
        <begin position="86"/>
        <end position="288"/>
    </location>
</feature>
<keyword evidence="4" id="KW-0472">Membrane</keyword>
<gene>
    <name evidence="9" type="ORF">FXN65_12640</name>
</gene>
<keyword evidence="2" id="KW-0812">Transmembrane</keyword>
<dbReference type="Proteomes" id="UP000327179">
    <property type="component" value="Chromosome"/>
</dbReference>
<comment type="similarity">
    <text evidence="6">Belongs to the methyl-accepting chemotaxis (MCP) protein family.</text>
</comment>
<dbReference type="GO" id="GO:0006935">
    <property type="term" value="P:chemotaxis"/>
    <property type="evidence" value="ECO:0007669"/>
    <property type="project" value="InterPro"/>
</dbReference>
<dbReference type="PANTHER" id="PTHR32089">
    <property type="entry name" value="METHYL-ACCEPTING CHEMOTAXIS PROTEIN MCPB"/>
    <property type="match status" value="1"/>
</dbReference>
<keyword evidence="10" id="KW-1185">Reference proteome</keyword>
<sequence length="288" mass="29958">MPRNLLAALLLGSGGLLCLSAHLAISAWMLGLALAAIAAGGVLYHLQPPRLVEVRVEVPVYEPARPVVSERGPEPAPVAPSIHLNAPLGELLDAILHCEADMQYANSLARAAGEKVQLGAESMQATAGAIGELDAYMVHIGQVFNELGSQSMRIGAIVGSIQDIARQTNLLALNAAIEAARAGAHGRGFAVVADEVRNLSLRANESSGQIRLIAEGLQKAAEEARAGMEHVSGSTRAGLEKSAAALQAMGEMRAGAAARVEIVERIVQRLAGQRSLAQRMAGLLEEGA</sequence>
<dbReference type="Pfam" id="PF00015">
    <property type="entry name" value="MCPsignal"/>
    <property type="match status" value="1"/>
</dbReference>
<name>A0A5J6QJZ2_9GAMM</name>
<dbReference type="InterPro" id="IPR004089">
    <property type="entry name" value="MCPsignal_dom"/>
</dbReference>
<evidence type="ECO:0000313" key="9">
    <source>
        <dbReference type="EMBL" id="QEY62880.1"/>
    </source>
</evidence>
<organism evidence="9 10">
    <name type="scientific">Metapseudomonas lalkuanensis</name>
    <dbReference type="NCBI Taxonomy" id="2604832"/>
    <lineage>
        <taxon>Bacteria</taxon>
        <taxon>Pseudomonadati</taxon>
        <taxon>Pseudomonadota</taxon>
        <taxon>Gammaproteobacteria</taxon>
        <taxon>Pseudomonadales</taxon>
        <taxon>Pseudomonadaceae</taxon>
        <taxon>Metapseudomonas</taxon>
    </lineage>
</organism>